<dbReference type="Proteomes" id="UP000226031">
    <property type="component" value="Unassembled WGS sequence"/>
</dbReference>
<sequence>MDTSSSTWVHTALQRSRAFRAISVNGERRNCRTISATNNKFYQAIDVFPEVRCSKNTPIPDPDVELPTILGSGRRAKSYDLPYSTLSTSSRS</sequence>
<gene>
    <name evidence="1" type="ORF">GX50_03536</name>
</gene>
<dbReference type="EMBL" id="PDND01000058">
    <property type="protein sequence ID" value="PGH33626.1"/>
    <property type="molecule type" value="Genomic_DNA"/>
</dbReference>
<keyword evidence="2" id="KW-1185">Reference proteome</keyword>
<proteinExistence type="predicted"/>
<dbReference type="AlphaFoldDB" id="A0A2B7ZI24"/>
<name>A0A2B7ZI24_9EURO</name>
<accession>A0A2B7ZI24</accession>
<evidence type="ECO:0000313" key="2">
    <source>
        <dbReference type="Proteomes" id="UP000226031"/>
    </source>
</evidence>
<reference evidence="1 2" key="1">
    <citation type="submission" date="2017-10" db="EMBL/GenBank/DDBJ databases">
        <title>Comparative genomics in systemic dimorphic fungi from Ajellomycetaceae.</title>
        <authorList>
            <person name="Munoz J.F."/>
            <person name="Mcewen J.G."/>
            <person name="Clay O.K."/>
            <person name="Cuomo C.A."/>
        </authorList>
    </citation>
    <scope>NUCLEOTIDE SEQUENCE [LARGE SCALE GENOMIC DNA]</scope>
    <source>
        <strain evidence="1 2">UAMH4076</strain>
    </source>
</reference>
<evidence type="ECO:0000313" key="1">
    <source>
        <dbReference type="EMBL" id="PGH33626.1"/>
    </source>
</evidence>
<comment type="caution">
    <text evidence="1">The sequence shown here is derived from an EMBL/GenBank/DDBJ whole genome shotgun (WGS) entry which is preliminary data.</text>
</comment>
<protein>
    <submittedName>
        <fullName evidence="1">Uncharacterized protein</fullName>
    </submittedName>
</protein>
<organism evidence="1 2">
    <name type="scientific">[Emmonsia] crescens</name>
    <dbReference type="NCBI Taxonomy" id="73230"/>
    <lineage>
        <taxon>Eukaryota</taxon>
        <taxon>Fungi</taxon>
        <taxon>Dikarya</taxon>
        <taxon>Ascomycota</taxon>
        <taxon>Pezizomycotina</taxon>
        <taxon>Eurotiomycetes</taxon>
        <taxon>Eurotiomycetidae</taxon>
        <taxon>Onygenales</taxon>
        <taxon>Ajellomycetaceae</taxon>
        <taxon>Emergomyces</taxon>
    </lineage>
</organism>